<feature type="region of interest" description="Disordered" evidence="1">
    <location>
        <begin position="81"/>
        <end position="116"/>
    </location>
</feature>
<protein>
    <recommendedName>
        <fullName evidence="4">Methyltransferase domain-containing protein</fullName>
    </recommendedName>
</protein>
<gene>
    <name evidence="2" type="ORF">E1269_28815</name>
</gene>
<dbReference type="InterPro" id="IPR029063">
    <property type="entry name" value="SAM-dependent_MTases_sf"/>
</dbReference>
<evidence type="ECO:0008006" key="4">
    <source>
        <dbReference type="Google" id="ProtNLM"/>
    </source>
</evidence>
<dbReference type="AlphaFoldDB" id="A0A4R5CLF8"/>
<reference evidence="2 3" key="1">
    <citation type="submission" date="2019-03" db="EMBL/GenBank/DDBJ databases">
        <title>Draft genome sequences of novel Actinobacteria.</title>
        <authorList>
            <person name="Sahin N."/>
            <person name="Ay H."/>
            <person name="Saygin H."/>
        </authorList>
    </citation>
    <scope>NUCLEOTIDE SEQUENCE [LARGE SCALE GENOMIC DNA]</scope>
    <source>
        <strain evidence="2 3">5K138</strain>
    </source>
</reference>
<dbReference type="Gene3D" id="3.40.50.150">
    <property type="entry name" value="Vaccinia Virus protein VP39"/>
    <property type="match status" value="1"/>
</dbReference>
<accession>A0A4R5CLF8</accession>
<name>A0A4R5CLF8_9ACTN</name>
<feature type="compositionally biased region" description="Low complexity" evidence="1">
    <location>
        <begin position="88"/>
        <end position="110"/>
    </location>
</feature>
<dbReference type="OrthoDB" id="4571118at2"/>
<evidence type="ECO:0000256" key="1">
    <source>
        <dbReference type="SAM" id="MobiDB-lite"/>
    </source>
</evidence>
<keyword evidence="3" id="KW-1185">Reference proteome</keyword>
<dbReference type="InParanoid" id="A0A4R5CLF8"/>
<comment type="caution">
    <text evidence="2">The sequence shown here is derived from an EMBL/GenBank/DDBJ whole genome shotgun (WGS) entry which is preliminary data.</text>
</comment>
<dbReference type="SUPFAM" id="SSF53335">
    <property type="entry name" value="S-adenosyl-L-methionine-dependent methyltransferases"/>
    <property type="match status" value="1"/>
</dbReference>
<dbReference type="RefSeq" id="WP_131901145.1">
    <property type="nucleotide sequence ID" value="NZ_SMKZ01000067.1"/>
</dbReference>
<evidence type="ECO:0000313" key="2">
    <source>
        <dbReference type="EMBL" id="TDD98294.1"/>
    </source>
</evidence>
<dbReference type="Proteomes" id="UP000294739">
    <property type="component" value="Unassembled WGS sequence"/>
</dbReference>
<proteinExistence type="predicted"/>
<dbReference type="EMBL" id="SMKZ01000067">
    <property type="protein sequence ID" value="TDD98294.1"/>
    <property type="molecule type" value="Genomic_DNA"/>
</dbReference>
<sequence>MSDPTPPHIARLVPRLGLTGTERVLELGGAPGVAAAEVGRLLSGTGHLTVVDRSITGLRRTTERNRELVDAGRLTVVQRDLTTIEPGTTTSPPAASTSSSPATSMCSGRTRPGRTWRRSRHCSACPAAGCGYGDDDGARGDVGERVAATLDAQDALTAVEVHAVSASVEIRARRAAS</sequence>
<organism evidence="2 3">
    <name type="scientific">Jiangella asiatica</name>
    <dbReference type="NCBI Taxonomy" id="2530372"/>
    <lineage>
        <taxon>Bacteria</taxon>
        <taxon>Bacillati</taxon>
        <taxon>Actinomycetota</taxon>
        <taxon>Actinomycetes</taxon>
        <taxon>Jiangellales</taxon>
        <taxon>Jiangellaceae</taxon>
        <taxon>Jiangella</taxon>
    </lineage>
</organism>
<evidence type="ECO:0000313" key="3">
    <source>
        <dbReference type="Proteomes" id="UP000294739"/>
    </source>
</evidence>